<dbReference type="Pfam" id="PF06912">
    <property type="entry name" value="DUF1275"/>
    <property type="match status" value="1"/>
</dbReference>
<dbReference type="KEGG" id="pbl:PAAG_00032"/>
<dbReference type="OMA" id="RAPIEWM"/>
<dbReference type="AlphaFoldDB" id="C1GND7"/>
<dbReference type="VEuPathDB" id="FungiDB:PAAG_00032"/>
<evidence type="ECO:0008006" key="4">
    <source>
        <dbReference type="Google" id="ProtNLM"/>
    </source>
</evidence>
<dbReference type="eggNOG" id="ENOG502SAKB">
    <property type="taxonomic scope" value="Eukaryota"/>
</dbReference>
<dbReference type="Proteomes" id="UP000002059">
    <property type="component" value="Partially assembled WGS sequence"/>
</dbReference>
<keyword evidence="1" id="KW-0812">Transmembrane</keyword>
<proteinExistence type="predicted"/>
<organism evidence="2 3">
    <name type="scientific">Paracoccidioides lutzii (strain ATCC MYA-826 / Pb01)</name>
    <name type="common">Paracoccidioides brasiliensis</name>
    <dbReference type="NCBI Taxonomy" id="502779"/>
    <lineage>
        <taxon>Eukaryota</taxon>
        <taxon>Fungi</taxon>
        <taxon>Dikarya</taxon>
        <taxon>Ascomycota</taxon>
        <taxon>Pezizomycotina</taxon>
        <taxon>Eurotiomycetes</taxon>
        <taxon>Eurotiomycetidae</taxon>
        <taxon>Onygenales</taxon>
        <taxon>Ajellomycetaceae</taxon>
        <taxon>Paracoccidioides</taxon>
    </lineage>
</organism>
<dbReference type="PANTHER" id="PTHR37488:SF6">
    <property type="entry name" value="DUF1275 DOMAIN PROTEIN (AFU_ORTHOLOGUE AFUA_3G07550)"/>
    <property type="match status" value="1"/>
</dbReference>
<reference evidence="2 3" key="1">
    <citation type="journal article" date="2011" name="PLoS Genet.">
        <title>Comparative genomic analysis of human fungal pathogens causing paracoccidioidomycosis.</title>
        <authorList>
            <person name="Desjardins C.A."/>
            <person name="Champion M.D."/>
            <person name="Holder J.W."/>
            <person name="Muszewska A."/>
            <person name="Goldberg J."/>
            <person name="Bailao A.M."/>
            <person name="Brigido M.M."/>
            <person name="Ferreira M.E."/>
            <person name="Garcia A.M."/>
            <person name="Grynberg M."/>
            <person name="Gujja S."/>
            <person name="Heiman D.I."/>
            <person name="Henn M.R."/>
            <person name="Kodira C.D."/>
            <person name="Leon-Narvaez H."/>
            <person name="Longo L.V."/>
            <person name="Ma L.J."/>
            <person name="Malavazi I."/>
            <person name="Matsuo A.L."/>
            <person name="Morais F.V."/>
            <person name="Pereira M."/>
            <person name="Rodriguez-Brito S."/>
            <person name="Sakthikumar S."/>
            <person name="Salem-Izacc S.M."/>
            <person name="Sykes S.M."/>
            <person name="Teixeira M.M."/>
            <person name="Vallejo M.C."/>
            <person name="Walter M.E."/>
            <person name="Yandava C."/>
            <person name="Young S."/>
            <person name="Zeng Q."/>
            <person name="Zucker J."/>
            <person name="Felipe M.S."/>
            <person name="Goldman G.H."/>
            <person name="Haas B.J."/>
            <person name="McEwen J.G."/>
            <person name="Nino-Vega G."/>
            <person name="Puccia R."/>
            <person name="San-Blas G."/>
            <person name="Soares C.M."/>
            <person name="Birren B.W."/>
            <person name="Cuomo C.A."/>
        </authorList>
    </citation>
    <scope>NUCLEOTIDE SEQUENCE [LARGE SCALE GENOMIC DNA]</scope>
    <source>
        <strain evidence="3">ATCC MYA-826 / Pb01</strain>
    </source>
</reference>
<keyword evidence="3" id="KW-1185">Reference proteome</keyword>
<evidence type="ECO:0000313" key="2">
    <source>
        <dbReference type="EMBL" id="EEH35709.1"/>
    </source>
</evidence>
<feature type="transmembrane region" description="Helical" evidence="1">
    <location>
        <begin position="146"/>
        <end position="167"/>
    </location>
</feature>
<name>C1GND7_PARBA</name>
<feature type="transmembrane region" description="Helical" evidence="1">
    <location>
        <begin position="296"/>
        <end position="317"/>
    </location>
</feature>
<dbReference type="RefSeq" id="XP_002797493.1">
    <property type="nucleotide sequence ID" value="XM_002797447.1"/>
</dbReference>
<protein>
    <recommendedName>
        <fullName evidence="4">DUF1275 domain-containing protein</fullName>
    </recommendedName>
</protein>
<dbReference type="InterPro" id="IPR010699">
    <property type="entry name" value="DUF1275"/>
</dbReference>
<dbReference type="STRING" id="502779.C1GND7"/>
<accession>C1GND7</accession>
<gene>
    <name evidence="2" type="ORF">PAAG_00032</name>
</gene>
<dbReference type="EMBL" id="KN293992">
    <property type="protein sequence ID" value="EEH35709.1"/>
    <property type="molecule type" value="Genomic_DNA"/>
</dbReference>
<dbReference type="OrthoDB" id="5223589at2759"/>
<feature type="transmembrane region" description="Helical" evidence="1">
    <location>
        <begin position="174"/>
        <end position="194"/>
    </location>
</feature>
<keyword evidence="1" id="KW-0472">Membrane</keyword>
<dbReference type="GeneID" id="9100979"/>
<feature type="transmembrane region" description="Helical" evidence="1">
    <location>
        <begin position="214"/>
        <end position="234"/>
    </location>
</feature>
<feature type="transmembrane region" description="Helical" evidence="1">
    <location>
        <begin position="274"/>
        <end position="290"/>
    </location>
</feature>
<keyword evidence="1" id="KW-1133">Transmembrane helix</keyword>
<feature type="transmembrane region" description="Helical" evidence="1">
    <location>
        <begin position="94"/>
        <end position="114"/>
    </location>
</feature>
<dbReference type="PANTHER" id="PTHR37488">
    <property type="entry name" value="DUF1275 DOMAIN-CONTAINING PROTEIN"/>
    <property type="match status" value="1"/>
</dbReference>
<evidence type="ECO:0000256" key="1">
    <source>
        <dbReference type="SAM" id="Phobius"/>
    </source>
</evidence>
<dbReference type="HOGENOM" id="CLU_061825_0_1_1"/>
<sequence length="335" mass="36877">MRVDYSHQSLPQLSDVMDPKERSVKFSPTILRLSQAQEERDLSRLRKGEHDLPHLSRSSSFTLVDLESCISELPWHSKLVYHLKEDVDPAWSDMLLLACSFVSGVIDSVAFNAWGSFANMQTGNTVFIALGVSGQPVHPPFRWAKALMALISFVTGILFFSHGSCLLKPLRRSTLITSFAIQTLAILTAAVLAQTGVVKRMPGLLTDPIEWMQLLPLSLLAFQAGGQIVTSRFVHMDEIPTVVLTTVLCDLLIDPRLFDGGVGWHVHPVRNRRIGTFLALFIGAMISGFMSKKAGVASSLWLATGIKAAVTICWALWKGKGCDDKMKDGATHVHV</sequence>
<evidence type="ECO:0000313" key="3">
    <source>
        <dbReference type="Proteomes" id="UP000002059"/>
    </source>
</evidence>